<dbReference type="InterPro" id="IPR050482">
    <property type="entry name" value="Sensor_HK_TwoCompSys"/>
</dbReference>
<feature type="transmembrane region" description="Helical" evidence="5">
    <location>
        <begin position="267"/>
        <end position="287"/>
    </location>
</feature>
<dbReference type="PANTHER" id="PTHR24421:SF10">
    <property type="entry name" value="NITRATE_NITRITE SENSOR PROTEIN NARQ"/>
    <property type="match status" value="1"/>
</dbReference>
<evidence type="ECO:0000256" key="4">
    <source>
        <dbReference type="ARBA" id="ARBA00022777"/>
    </source>
</evidence>
<feature type="transmembrane region" description="Helical" evidence="5">
    <location>
        <begin position="57"/>
        <end position="79"/>
    </location>
</feature>
<dbReference type="EMBL" id="CAEZUW010000044">
    <property type="protein sequence ID" value="CAB4610447.1"/>
    <property type="molecule type" value="Genomic_DNA"/>
</dbReference>
<name>A0A6J6HA98_9ZZZZ</name>
<dbReference type="SUPFAM" id="SSF55874">
    <property type="entry name" value="ATPase domain of HSP90 chaperone/DNA topoisomerase II/histidine kinase"/>
    <property type="match status" value="1"/>
</dbReference>
<keyword evidence="3" id="KW-0808">Transferase</keyword>
<evidence type="ECO:0000256" key="3">
    <source>
        <dbReference type="ARBA" id="ARBA00022679"/>
    </source>
</evidence>
<proteinExistence type="predicted"/>
<feature type="transmembrane region" description="Helical" evidence="5">
    <location>
        <begin position="123"/>
        <end position="145"/>
    </location>
</feature>
<feature type="transmembrane region" description="Helical" evidence="5">
    <location>
        <begin position="323"/>
        <end position="340"/>
    </location>
</feature>
<dbReference type="PANTHER" id="PTHR24421">
    <property type="entry name" value="NITRATE/NITRITE SENSOR PROTEIN NARX-RELATED"/>
    <property type="match status" value="1"/>
</dbReference>
<comment type="catalytic activity">
    <reaction evidence="1">
        <text>ATP + protein L-histidine = ADP + protein N-phospho-L-histidine.</text>
        <dbReference type="EC" id="2.7.13.3"/>
    </reaction>
</comment>
<feature type="transmembrane region" description="Helical" evidence="5">
    <location>
        <begin position="293"/>
        <end position="311"/>
    </location>
</feature>
<accession>A0A6J6HA98</accession>
<gene>
    <name evidence="6" type="ORF">UFOPK1855_00383</name>
</gene>
<keyword evidence="4" id="KW-0418">Kinase</keyword>
<dbReference type="Gene3D" id="3.30.565.10">
    <property type="entry name" value="Histidine kinase-like ATPase, C-terminal domain"/>
    <property type="match status" value="1"/>
</dbReference>
<dbReference type="GO" id="GO:0000160">
    <property type="term" value="P:phosphorelay signal transduction system"/>
    <property type="evidence" value="ECO:0007669"/>
    <property type="project" value="UniProtKB-KW"/>
</dbReference>
<dbReference type="GO" id="GO:0004673">
    <property type="term" value="F:protein histidine kinase activity"/>
    <property type="evidence" value="ECO:0007669"/>
    <property type="project" value="UniProtKB-EC"/>
</dbReference>
<reference evidence="6" key="1">
    <citation type="submission" date="2020-05" db="EMBL/GenBank/DDBJ databases">
        <authorList>
            <person name="Chiriac C."/>
            <person name="Salcher M."/>
            <person name="Ghai R."/>
            <person name="Kavagutti S V."/>
        </authorList>
    </citation>
    <scope>NUCLEOTIDE SEQUENCE</scope>
</reference>
<keyword evidence="5" id="KW-0472">Membrane</keyword>
<evidence type="ECO:0000313" key="6">
    <source>
        <dbReference type="EMBL" id="CAB4610447.1"/>
    </source>
</evidence>
<keyword evidence="5" id="KW-0812">Transmembrane</keyword>
<protein>
    <recommendedName>
        <fullName evidence="2">histidine kinase</fullName>
        <ecNumber evidence="2">2.7.13.3</ecNumber>
    </recommendedName>
</protein>
<feature type="transmembrane region" description="Helical" evidence="5">
    <location>
        <begin position="25"/>
        <end position="45"/>
    </location>
</feature>
<keyword evidence="5" id="KW-1133">Transmembrane helix</keyword>
<evidence type="ECO:0000256" key="1">
    <source>
        <dbReference type="ARBA" id="ARBA00000085"/>
    </source>
</evidence>
<feature type="transmembrane region" description="Helical" evidence="5">
    <location>
        <begin position="352"/>
        <end position="375"/>
    </location>
</feature>
<dbReference type="EC" id="2.7.13.3" evidence="2"/>
<evidence type="ECO:0000256" key="5">
    <source>
        <dbReference type="SAM" id="Phobius"/>
    </source>
</evidence>
<dbReference type="InterPro" id="IPR036890">
    <property type="entry name" value="HATPase_C_sf"/>
</dbReference>
<sequence>MAEPQVRKRSGSRQRIWNQLGERSLWGWRFFLYTIPNYIVAYYIINFLPFEVYQGNWVIVGVLSHLVFIPMGLAVRILVPKSAFKHRLAPLLNIVLFALAGMVKNFVEVLLAIQLGVMVDPRWLLNLSSGAFGMVYIVLIYVAVFGERVRHISTMSSLISKREQLIELRNQRQESLKKHEQTLRSQAQELILPRLREFEQLLGKQMKVQEQVDYLKNTLLNTVRPLATQLQDRRSVQYFDGFGKETTKVRSVAFFERLDLWRDVRPLVVFFAFMPGYINGSILLVGIDKFIQGYPFILITFVALLLVKLAGKVKALANKFVKLSLFLGLPAAGILTSWLFQIQYVDSQQLRLAYLVPVAWGFGLIYVGTAFVTALSATQKVTERELAESNAALQAEWEIYQRDFWVANKRWSYILHGEVQAALTTAIARLTIRPIITPLDVAEVREDMERITQSLSKPLDAKIDLRSAMDDLVEVWQGVVAITYRGSKEAVDLLDKDDFAKQSISEICKEAVGNAYRHGNATKVEIDLQIVSKRFELTITNDGKGPAENRTKGIGSKMLDDLAPRWSLTNSGGITTLKARVPSSALH</sequence>
<evidence type="ECO:0000256" key="2">
    <source>
        <dbReference type="ARBA" id="ARBA00012438"/>
    </source>
</evidence>
<dbReference type="AlphaFoldDB" id="A0A6J6HA98"/>
<organism evidence="6">
    <name type="scientific">freshwater metagenome</name>
    <dbReference type="NCBI Taxonomy" id="449393"/>
    <lineage>
        <taxon>unclassified sequences</taxon>
        <taxon>metagenomes</taxon>
        <taxon>ecological metagenomes</taxon>
    </lineage>
</organism>
<feature type="transmembrane region" description="Helical" evidence="5">
    <location>
        <begin position="91"/>
        <end position="117"/>
    </location>
</feature>